<evidence type="ECO:0000256" key="1">
    <source>
        <dbReference type="SAM" id="MobiDB-lite"/>
    </source>
</evidence>
<dbReference type="EMBL" id="PGOL01000241">
    <property type="protein sequence ID" value="PKI74098.1"/>
    <property type="molecule type" value="Genomic_DNA"/>
</dbReference>
<feature type="region of interest" description="Disordered" evidence="1">
    <location>
        <begin position="39"/>
        <end position="129"/>
    </location>
</feature>
<evidence type="ECO:0000313" key="5">
    <source>
        <dbReference type="Proteomes" id="UP000233551"/>
    </source>
</evidence>
<name>A0A218XM56_PUNGR</name>
<dbReference type="AlphaFoldDB" id="A0A218XM56"/>
<comment type="caution">
    <text evidence="2">The sequence shown here is derived from an EMBL/GenBank/DDBJ whole genome shotgun (WGS) entry which is preliminary data.</text>
</comment>
<keyword evidence="5" id="KW-1185">Reference proteome</keyword>
<reference evidence="3 5" key="3">
    <citation type="submission" date="2017-11" db="EMBL/GenBank/DDBJ databases">
        <title>De-novo sequencing of pomegranate (Punica granatum L.) genome.</title>
        <authorList>
            <person name="Akparov Z."/>
            <person name="Amiraslanov A."/>
            <person name="Hajiyeva S."/>
            <person name="Abbasov M."/>
            <person name="Kaur K."/>
            <person name="Hamwieh A."/>
            <person name="Solovyev V."/>
            <person name="Salamov A."/>
            <person name="Braich B."/>
            <person name="Kosarev P."/>
            <person name="Mahmoud A."/>
            <person name="Hajiyev E."/>
            <person name="Babayeva S."/>
            <person name="Izzatullayeva V."/>
            <person name="Mammadov A."/>
            <person name="Mammadov A."/>
            <person name="Sharifova S."/>
            <person name="Ojaghi J."/>
            <person name="Eynullazada K."/>
            <person name="Bayramov B."/>
            <person name="Abdulazimova A."/>
            <person name="Shahmuradov I."/>
        </authorList>
    </citation>
    <scope>NUCLEOTIDE SEQUENCE [LARGE SCALE GENOMIC DNA]</scope>
    <source>
        <strain evidence="3">AG2017</strain>
        <strain evidence="5">cv. AG2017</strain>
        <tissue evidence="3">Leaf</tissue>
    </source>
</reference>
<dbReference type="EMBL" id="MTKT01001276">
    <property type="protein sequence ID" value="OWM85392.1"/>
    <property type="molecule type" value="Genomic_DNA"/>
</dbReference>
<dbReference type="Proteomes" id="UP000197138">
    <property type="component" value="Unassembled WGS sequence"/>
</dbReference>
<evidence type="ECO:0000313" key="4">
    <source>
        <dbReference type="Proteomes" id="UP000197138"/>
    </source>
</evidence>
<proteinExistence type="predicted"/>
<feature type="compositionally biased region" description="Acidic residues" evidence="1">
    <location>
        <begin position="91"/>
        <end position="102"/>
    </location>
</feature>
<dbReference type="Proteomes" id="UP000233551">
    <property type="component" value="Unassembled WGS sequence"/>
</dbReference>
<accession>A0A218XM56</accession>
<protein>
    <submittedName>
        <fullName evidence="2">Uncharacterized protein</fullName>
    </submittedName>
</protein>
<reference evidence="2" key="2">
    <citation type="submission" date="2017-06" db="EMBL/GenBank/DDBJ databases">
        <title>The pomegranate genome and the genomics of punicalagin biosynthesis.</title>
        <authorList>
            <person name="Xu C."/>
        </authorList>
    </citation>
    <scope>NUCLEOTIDE SEQUENCE [LARGE SCALE GENOMIC DNA]</scope>
    <source>
        <tissue evidence="2">Fresh leaf</tissue>
    </source>
</reference>
<sequence length="189" mass="21312">MEQKESCLQQSLGICRKLFEIITKSLAGQPYKTVTLGSLTHRTIPRNPPQTCPVPSTKQEAHPAQQYAEKIEKDEAKARENLPPGTRFISSEEDQKTEEDESWAWGVDHEGIDDGEEAEPEESKGIKKAVSFHDEVVKIEPTNKKKKKMKRIRSAEKLGLTEHDHEHLPLKSILKVCSDLSSTSRPSTQ</sequence>
<evidence type="ECO:0000313" key="2">
    <source>
        <dbReference type="EMBL" id="OWM85392.1"/>
    </source>
</evidence>
<gene>
    <name evidence="2" type="ORF">CDL15_Pgr019016</name>
    <name evidence="3" type="ORF">CRG98_005576</name>
</gene>
<evidence type="ECO:0000313" key="3">
    <source>
        <dbReference type="EMBL" id="PKI74098.1"/>
    </source>
</evidence>
<feature type="compositionally biased region" description="Basic and acidic residues" evidence="1">
    <location>
        <begin position="69"/>
        <end position="80"/>
    </location>
</feature>
<organism evidence="2 4">
    <name type="scientific">Punica granatum</name>
    <name type="common">Pomegranate</name>
    <dbReference type="NCBI Taxonomy" id="22663"/>
    <lineage>
        <taxon>Eukaryota</taxon>
        <taxon>Viridiplantae</taxon>
        <taxon>Streptophyta</taxon>
        <taxon>Embryophyta</taxon>
        <taxon>Tracheophyta</taxon>
        <taxon>Spermatophyta</taxon>
        <taxon>Magnoliopsida</taxon>
        <taxon>eudicotyledons</taxon>
        <taxon>Gunneridae</taxon>
        <taxon>Pentapetalae</taxon>
        <taxon>rosids</taxon>
        <taxon>malvids</taxon>
        <taxon>Myrtales</taxon>
        <taxon>Lythraceae</taxon>
        <taxon>Punica</taxon>
    </lineage>
</organism>
<reference evidence="4" key="1">
    <citation type="journal article" date="2017" name="Plant J.">
        <title>The pomegranate (Punica granatum L.) genome and the genomics of punicalagin biosynthesis.</title>
        <authorList>
            <person name="Qin G."/>
            <person name="Xu C."/>
            <person name="Ming R."/>
            <person name="Tang H."/>
            <person name="Guyot R."/>
            <person name="Kramer E.M."/>
            <person name="Hu Y."/>
            <person name="Yi X."/>
            <person name="Qi Y."/>
            <person name="Xu X."/>
            <person name="Gao Z."/>
            <person name="Pan H."/>
            <person name="Jian J."/>
            <person name="Tian Y."/>
            <person name="Yue Z."/>
            <person name="Xu Y."/>
        </authorList>
    </citation>
    <scope>NUCLEOTIDE SEQUENCE [LARGE SCALE GENOMIC DNA]</scope>
    <source>
        <strain evidence="4">cv. Dabenzi</strain>
    </source>
</reference>